<feature type="region of interest" description="Disordered" evidence="10">
    <location>
        <begin position="64"/>
        <end position="87"/>
    </location>
</feature>
<name>A0A1D2N5R3_ORCCI</name>
<dbReference type="GO" id="GO:0007399">
    <property type="term" value="P:nervous system development"/>
    <property type="evidence" value="ECO:0007669"/>
    <property type="project" value="UniProtKB-KW"/>
</dbReference>
<keyword evidence="8 9" id="KW-0371">Homeobox</keyword>
<feature type="compositionally biased region" description="Acidic residues" evidence="10">
    <location>
        <begin position="312"/>
        <end position="330"/>
    </location>
</feature>
<keyword evidence="13" id="KW-1185">Reference proteome</keyword>
<feature type="compositionally biased region" description="Gly residues" evidence="10">
    <location>
        <begin position="8"/>
        <end position="18"/>
    </location>
</feature>
<evidence type="ECO:0000256" key="3">
    <source>
        <dbReference type="ARBA" id="ARBA00022782"/>
    </source>
</evidence>
<evidence type="ECO:0000256" key="10">
    <source>
        <dbReference type="SAM" id="MobiDB-lite"/>
    </source>
</evidence>
<dbReference type="GO" id="GO:0030154">
    <property type="term" value="P:cell differentiation"/>
    <property type="evidence" value="ECO:0007669"/>
    <property type="project" value="UniProtKB-KW"/>
</dbReference>
<evidence type="ECO:0000256" key="1">
    <source>
        <dbReference type="ARBA" id="ARBA00004123"/>
    </source>
</evidence>
<dbReference type="GO" id="GO:1990837">
    <property type="term" value="F:sequence-specific double-stranded DNA binding"/>
    <property type="evidence" value="ECO:0007669"/>
    <property type="project" value="TreeGrafter"/>
</dbReference>
<keyword evidence="8 9" id="KW-0539">Nucleus</keyword>
<dbReference type="PANTHER" id="PTHR46799:SF1">
    <property type="entry name" value="HOMEOBOX PROTEIN UNC-4 HOMOLOG"/>
    <property type="match status" value="1"/>
</dbReference>
<evidence type="ECO:0000256" key="4">
    <source>
        <dbReference type="ARBA" id="ARBA00022902"/>
    </source>
</evidence>
<protein>
    <submittedName>
        <fullName evidence="12">Retinal homeobox protein Rx1</fullName>
    </submittedName>
</protein>
<comment type="subcellular location">
    <subcellularLocation>
        <location evidence="1 8 9">Nucleus</location>
    </subcellularLocation>
</comment>
<dbReference type="GO" id="GO:0010468">
    <property type="term" value="P:regulation of gene expression"/>
    <property type="evidence" value="ECO:0007669"/>
    <property type="project" value="TreeGrafter"/>
</dbReference>
<dbReference type="CDD" id="cd00086">
    <property type="entry name" value="homeodomain"/>
    <property type="match status" value="1"/>
</dbReference>
<comment type="caution">
    <text evidence="12">The sequence shown here is derived from an EMBL/GenBank/DDBJ whole genome shotgun (WGS) entry which is preliminary data.</text>
</comment>
<feature type="region of interest" description="Disordered" evidence="10">
    <location>
        <begin position="251"/>
        <end position="392"/>
    </location>
</feature>
<dbReference type="GO" id="GO:0005634">
    <property type="term" value="C:nucleus"/>
    <property type="evidence" value="ECO:0007669"/>
    <property type="project" value="UniProtKB-SubCell"/>
</dbReference>
<dbReference type="AlphaFoldDB" id="A0A1D2N5R3"/>
<dbReference type="STRING" id="48709.A0A1D2N5R3"/>
<feature type="compositionally biased region" description="Basic and acidic residues" evidence="10">
    <location>
        <begin position="271"/>
        <end position="285"/>
    </location>
</feature>
<reference evidence="12 13" key="1">
    <citation type="journal article" date="2016" name="Genome Biol. Evol.">
        <title>Gene Family Evolution Reflects Adaptation to Soil Environmental Stressors in the Genome of the Collembolan Orchesella cincta.</title>
        <authorList>
            <person name="Faddeeva-Vakhrusheva A."/>
            <person name="Derks M.F."/>
            <person name="Anvar S.Y."/>
            <person name="Agamennone V."/>
            <person name="Suring W."/>
            <person name="Smit S."/>
            <person name="van Straalen N.M."/>
            <person name="Roelofs D."/>
        </authorList>
    </citation>
    <scope>NUCLEOTIDE SEQUENCE [LARGE SCALE GENOMIC DNA]</scope>
    <source>
        <tissue evidence="12">Mixed pool</tissue>
    </source>
</reference>
<keyword evidence="5" id="KW-0805">Transcription regulation</keyword>
<dbReference type="PROSITE" id="PS50071">
    <property type="entry name" value="HOMEOBOX_2"/>
    <property type="match status" value="1"/>
</dbReference>
<dbReference type="SUPFAM" id="SSF46689">
    <property type="entry name" value="Homeodomain-like"/>
    <property type="match status" value="1"/>
</dbReference>
<evidence type="ECO:0000256" key="2">
    <source>
        <dbReference type="ARBA" id="ARBA00022473"/>
    </source>
</evidence>
<feature type="compositionally biased region" description="Basic and acidic residues" evidence="10">
    <location>
        <begin position="168"/>
        <end position="186"/>
    </location>
</feature>
<feature type="compositionally biased region" description="Low complexity" evidence="10">
    <location>
        <begin position="337"/>
        <end position="346"/>
    </location>
</feature>
<organism evidence="12 13">
    <name type="scientific">Orchesella cincta</name>
    <name type="common">Springtail</name>
    <name type="synonym">Podura cincta</name>
    <dbReference type="NCBI Taxonomy" id="48709"/>
    <lineage>
        <taxon>Eukaryota</taxon>
        <taxon>Metazoa</taxon>
        <taxon>Ecdysozoa</taxon>
        <taxon>Arthropoda</taxon>
        <taxon>Hexapoda</taxon>
        <taxon>Collembola</taxon>
        <taxon>Entomobryomorpha</taxon>
        <taxon>Entomobryoidea</taxon>
        <taxon>Orchesellidae</taxon>
        <taxon>Orchesellinae</taxon>
        <taxon>Orchesella</taxon>
    </lineage>
</organism>
<keyword evidence="6" id="KW-0804">Transcription</keyword>
<comment type="similarity">
    <text evidence="7">Belongs to the paired homeobox family. Unc-4 subfamily.</text>
</comment>
<evidence type="ECO:0000256" key="6">
    <source>
        <dbReference type="ARBA" id="ARBA00023163"/>
    </source>
</evidence>
<dbReference type="InterPro" id="IPR001356">
    <property type="entry name" value="HD"/>
</dbReference>
<feature type="domain" description="Homeobox" evidence="11">
    <location>
        <begin position="385"/>
        <end position="421"/>
    </location>
</feature>
<keyword evidence="8 9" id="KW-0238">DNA-binding</keyword>
<accession>A0A1D2N5R3</accession>
<dbReference type="InterPro" id="IPR009057">
    <property type="entry name" value="Homeodomain-like_sf"/>
</dbReference>
<feature type="region of interest" description="Disordered" evidence="10">
    <location>
        <begin position="163"/>
        <end position="238"/>
    </location>
</feature>
<sequence length="427" mass="47235">MMMSQSGGSSGSDLGGGTSSPSQLIFHHPHHHRLNFEHGGSSLINYPAATTYSNLISGSENNKDIRSSVSSSGATVSSSPSISRSQSISPEILTGKAVSPSSAASAKCQSVYSSIEKLLASSFAPVSSCKSNVSADEVMVESRAAELCASTNMGNNTSVMVVEEPTADSERRSQKSEDPRHQKGSSERVTSQIPKSKRVRQEDLSGSEEEKEDQSLSSNKKRKRAPHQSNSNSKLTCVKIEKEVGMLYKNGEAETQAQDDSGLIVNGNESFSHEEEEKEEIEKNGGKSSSSSEDNNIKYPIMMLSNKSGLAQDDEEDEDEDVEVNDEDDDNTHQYHRQQPQQQHDYSSQEEEQSDHAEQQPYHDLESQNHRHSSLHLDESGQPSRKLRRSRTTFTTFQLHQLERAFEKTQYPDVFTREDLALVQRCN</sequence>
<evidence type="ECO:0000256" key="9">
    <source>
        <dbReference type="RuleBase" id="RU000682"/>
    </source>
</evidence>
<feature type="region of interest" description="Disordered" evidence="10">
    <location>
        <begin position="1"/>
        <end position="25"/>
    </location>
</feature>
<gene>
    <name evidence="12" type="ORF">Ocin01_06075</name>
</gene>
<evidence type="ECO:0000313" key="13">
    <source>
        <dbReference type="Proteomes" id="UP000094527"/>
    </source>
</evidence>
<evidence type="ECO:0000256" key="5">
    <source>
        <dbReference type="ARBA" id="ARBA00023015"/>
    </source>
</evidence>
<feature type="compositionally biased region" description="Low complexity" evidence="10">
    <location>
        <begin position="67"/>
        <end position="87"/>
    </location>
</feature>
<evidence type="ECO:0000256" key="8">
    <source>
        <dbReference type="PROSITE-ProRule" id="PRU00108"/>
    </source>
</evidence>
<evidence type="ECO:0000313" key="12">
    <source>
        <dbReference type="EMBL" id="ODN00597.1"/>
    </source>
</evidence>
<dbReference type="Proteomes" id="UP000094527">
    <property type="component" value="Unassembled WGS sequence"/>
</dbReference>
<feature type="compositionally biased region" description="Basic and acidic residues" evidence="10">
    <location>
        <begin position="354"/>
        <end position="379"/>
    </location>
</feature>
<dbReference type="Gene3D" id="1.10.10.60">
    <property type="entry name" value="Homeodomain-like"/>
    <property type="match status" value="1"/>
</dbReference>
<evidence type="ECO:0000256" key="7">
    <source>
        <dbReference type="ARBA" id="ARBA00038351"/>
    </source>
</evidence>
<dbReference type="EMBL" id="LJIJ01000197">
    <property type="protein sequence ID" value="ODN00597.1"/>
    <property type="molecule type" value="Genomic_DNA"/>
</dbReference>
<keyword evidence="2" id="KW-0217">Developmental protein</keyword>
<keyword evidence="4" id="KW-0524">Neurogenesis</keyword>
<dbReference type="Pfam" id="PF00046">
    <property type="entry name" value="Homeodomain"/>
    <property type="match status" value="1"/>
</dbReference>
<feature type="DNA-binding region" description="Homeobox" evidence="8">
    <location>
        <begin position="387"/>
        <end position="422"/>
    </location>
</feature>
<keyword evidence="3" id="KW-0221">Differentiation</keyword>
<dbReference type="PANTHER" id="PTHR46799">
    <property type="entry name" value="HOMEOBOX PROTEIN UNC-4 HOMOLOG"/>
    <property type="match status" value="1"/>
</dbReference>
<evidence type="ECO:0000259" key="11">
    <source>
        <dbReference type="PROSITE" id="PS50071"/>
    </source>
</evidence>
<proteinExistence type="inferred from homology"/>
<dbReference type="OrthoDB" id="6159439at2759"/>